<dbReference type="Proteomes" id="UP000262582">
    <property type="component" value="Chromosome"/>
</dbReference>
<accession>A0A347UC10</accession>
<dbReference type="EMBL" id="NXIG01000001">
    <property type="protein sequence ID" value="RXI32842.1"/>
    <property type="molecule type" value="Genomic_DNA"/>
</dbReference>
<dbReference type="OrthoDB" id="5825388at2"/>
<evidence type="ECO:0000259" key="2">
    <source>
        <dbReference type="Pfam" id="PF04536"/>
    </source>
</evidence>
<feature type="domain" description="TPM" evidence="2">
    <location>
        <begin position="98"/>
        <end position="178"/>
    </location>
</feature>
<gene>
    <name evidence="3" type="ORF">AELL_2789</name>
    <name evidence="4" type="ORF">CP962_00110</name>
</gene>
<evidence type="ECO:0000313" key="5">
    <source>
        <dbReference type="Proteomes" id="UP000262582"/>
    </source>
</evidence>
<feature type="transmembrane region" description="Helical" evidence="1">
    <location>
        <begin position="64"/>
        <end position="82"/>
    </location>
</feature>
<keyword evidence="1" id="KW-1133">Transmembrane helix</keyword>
<dbReference type="Proteomes" id="UP000290588">
    <property type="component" value="Unassembled WGS sequence"/>
</dbReference>
<reference evidence="3 5" key="2">
    <citation type="submission" date="2018-08" db="EMBL/GenBank/DDBJ databases">
        <title>Complete genome of the Arcobacter ellisii type strain LMG 26155.</title>
        <authorList>
            <person name="Miller W.G."/>
            <person name="Yee E."/>
            <person name="Bono J.L."/>
        </authorList>
    </citation>
    <scope>NUCLEOTIDE SEQUENCE [LARGE SCALE GENOMIC DNA]</scope>
    <source>
        <strain evidence="3 5">LMG 26155</strain>
    </source>
</reference>
<dbReference type="InterPro" id="IPR007621">
    <property type="entry name" value="TPM_dom"/>
</dbReference>
<feature type="transmembrane region" description="Helical" evidence="1">
    <location>
        <begin position="39"/>
        <end position="58"/>
    </location>
</feature>
<dbReference type="KEGG" id="aell:AELL_2789"/>
<evidence type="ECO:0000313" key="6">
    <source>
        <dbReference type="Proteomes" id="UP000290588"/>
    </source>
</evidence>
<reference evidence="4 6" key="1">
    <citation type="submission" date="2017-09" db="EMBL/GenBank/DDBJ databases">
        <title>Genomics of the genus Arcobacter.</title>
        <authorList>
            <person name="Perez-Cataluna A."/>
            <person name="Figueras M.J."/>
            <person name="Salas-Masso N."/>
        </authorList>
    </citation>
    <scope>NUCLEOTIDE SEQUENCE [LARGE SCALE GENOMIC DNA]</scope>
    <source>
        <strain evidence="4 6">CECT 7837</strain>
    </source>
</reference>
<dbReference type="Gene3D" id="3.10.310.50">
    <property type="match status" value="1"/>
</dbReference>
<protein>
    <submittedName>
        <fullName evidence="3">Membrane protein</fullName>
    </submittedName>
</protein>
<keyword evidence="1" id="KW-0812">Transmembrane</keyword>
<keyword evidence="5" id="KW-1185">Reference proteome</keyword>
<sequence>MILNEKEQELISKEIENLERFSSAELVAVITQKSSNYKYAGLLISIFFVFFSSFILYFLKELSILELLQYQLLIFVGINLLFENYKKLVLKILPQNYKHQKASLYAKEQFNNLGLNRTKTKQAIMFFVSLDEKYVEIITDKEISKKIPDEFWQQLVQEFIDDVKKEDFLNGYLKALKTSKAILIQHFPIQENDKNELSNEVIELK</sequence>
<evidence type="ECO:0000313" key="4">
    <source>
        <dbReference type="EMBL" id="RXI32842.1"/>
    </source>
</evidence>
<evidence type="ECO:0000256" key="1">
    <source>
        <dbReference type="SAM" id="Phobius"/>
    </source>
</evidence>
<organism evidence="4 6">
    <name type="scientific">Arcobacter ellisii</name>
    <dbReference type="NCBI Taxonomy" id="913109"/>
    <lineage>
        <taxon>Bacteria</taxon>
        <taxon>Pseudomonadati</taxon>
        <taxon>Campylobacterota</taxon>
        <taxon>Epsilonproteobacteria</taxon>
        <taxon>Campylobacterales</taxon>
        <taxon>Arcobacteraceae</taxon>
        <taxon>Arcobacter</taxon>
    </lineage>
</organism>
<dbReference type="RefSeq" id="WP_118918522.1">
    <property type="nucleotide sequence ID" value="NZ_CP032097.1"/>
</dbReference>
<name>A0A347UC10_9BACT</name>
<keyword evidence="1" id="KW-0472">Membrane</keyword>
<dbReference type="AlphaFoldDB" id="A0A347UC10"/>
<evidence type="ECO:0000313" key="3">
    <source>
        <dbReference type="EMBL" id="AXX96388.1"/>
    </source>
</evidence>
<dbReference type="Pfam" id="PF04536">
    <property type="entry name" value="TPM_phosphatase"/>
    <property type="match status" value="1"/>
</dbReference>
<proteinExistence type="predicted"/>
<dbReference type="EMBL" id="CP032097">
    <property type="protein sequence ID" value="AXX96388.1"/>
    <property type="molecule type" value="Genomic_DNA"/>
</dbReference>